<dbReference type="Gene3D" id="3.30.70.100">
    <property type="match status" value="1"/>
</dbReference>
<name>A0A553STJ1_NIACI</name>
<dbReference type="PROSITE" id="PS51725">
    <property type="entry name" value="ABM"/>
    <property type="match status" value="1"/>
</dbReference>
<dbReference type="Proteomes" id="UP000319837">
    <property type="component" value="Unassembled WGS sequence"/>
</dbReference>
<proteinExistence type="predicted"/>
<reference evidence="3" key="1">
    <citation type="submission" date="2018-10" db="EMBL/GenBank/DDBJ databases">
        <title>FDA dAtabase for Regulatory Grade micrObial Sequences (FDA-ARGOS): Supporting development and validation of Infectious Disease Dx tests.</title>
        <authorList>
            <person name="Minogue T."/>
            <person name="Wolcott M."/>
            <person name="Wasieloski L."/>
            <person name="Aguilar W."/>
            <person name="Moore D."/>
            <person name="Tallon L."/>
            <person name="Sadzewicz L."/>
            <person name="Sengamalay N."/>
            <person name="Ott S."/>
            <person name="Godinez A."/>
            <person name="Nagaraj S."/>
            <person name="Vavikolanu K."/>
            <person name="Vyas G."/>
            <person name="Nadendla S."/>
            <person name="George J."/>
            <person name="Sichtig H."/>
        </authorList>
    </citation>
    <scope>NUCLEOTIDE SEQUENCE [LARGE SCALE GENOMIC DNA]</scope>
    <source>
        <strain evidence="3">FDAARGOS_343</strain>
    </source>
</reference>
<accession>A0A553STJ1</accession>
<dbReference type="AlphaFoldDB" id="A0A553STJ1"/>
<sequence length="94" mass="10657">MIIQLVENTVKPGKKEEYIKNAKEFCKANKENVDGCLGAYVLTDSEKEDSVYIVNVWESQERMGSEKAGGIFLKHKASLKPYFVKNETTLLELV</sequence>
<keyword evidence="2" id="KW-0503">Monooxygenase</keyword>
<comment type="caution">
    <text evidence="2">The sequence shown here is derived from an EMBL/GenBank/DDBJ whole genome shotgun (WGS) entry which is preliminary data.</text>
</comment>
<evidence type="ECO:0000313" key="3">
    <source>
        <dbReference type="Proteomes" id="UP000319837"/>
    </source>
</evidence>
<protein>
    <submittedName>
        <fullName evidence="2">Antibiotic biosynthesis monooxygenase</fullName>
    </submittedName>
</protein>
<dbReference type="EMBL" id="RIBP01000001">
    <property type="protein sequence ID" value="TRZ40281.1"/>
    <property type="molecule type" value="Genomic_DNA"/>
</dbReference>
<dbReference type="GO" id="GO:0004497">
    <property type="term" value="F:monooxygenase activity"/>
    <property type="evidence" value="ECO:0007669"/>
    <property type="project" value="UniProtKB-KW"/>
</dbReference>
<keyword evidence="2" id="KW-0560">Oxidoreductase</keyword>
<dbReference type="Pfam" id="PF03992">
    <property type="entry name" value="ABM"/>
    <property type="match status" value="1"/>
</dbReference>
<dbReference type="InterPro" id="IPR007138">
    <property type="entry name" value="ABM_dom"/>
</dbReference>
<gene>
    <name evidence="2" type="ORF">CEQ21_04915</name>
</gene>
<evidence type="ECO:0000259" key="1">
    <source>
        <dbReference type="PROSITE" id="PS51725"/>
    </source>
</evidence>
<organism evidence="2 3">
    <name type="scientific">Niallia circulans</name>
    <name type="common">Bacillus circulans</name>
    <dbReference type="NCBI Taxonomy" id="1397"/>
    <lineage>
        <taxon>Bacteria</taxon>
        <taxon>Bacillati</taxon>
        <taxon>Bacillota</taxon>
        <taxon>Bacilli</taxon>
        <taxon>Bacillales</taxon>
        <taxon>Bacillaceae</taxon>
        <taxon>Niallia</taxon>
    </lineage>
</organism>
<evidence type="ECO:0000313" key="2">
    <source>
        <dbReference type="EMBL" id="TRZ40281.1"/>
    </source>
</evidence>
<dbReference type="SUPFAM" id="SSF54909">
    <property type="entry name" value="Dimeric alpha+beta barrel"/>
    <property type="match status" value="1"/>
</dbReference>
<dbReference type="InterPro" id="IPR011008">
    <property type="entry name" value="Dimeric_a/b-barrel"/>
</dbReference>
<feature type="domain" description="ABM" evidence="1">
    <location>
        <begin position="2"/>
        <end position="91"/>
    </location>
</feature>
<dbReference type="RefSeq" id="WP_185763680.1">
    <property type="nucleotide sequence ID" value="NZ_RIBP01000001.1"/>
</dbReference>